<evidence type="ECO:0000256" key="1">
    <source>
        <dbReference type="SAM" id="Phobius"/>
    </source>
</evidence>
<reference evidence="2 3" key="1">
    <citation type="submission" date="2016-07" db="EMBL/GenBank/DDBJ databases">
        <title>Draft genome sequence of Methyloligella halotolerans C2T (VKM B-2706T=CCUG 61687T=DSM 25045T), a halotolerant polyhydroxybutyrate accumulating methylotroph.</title>
        <authorList>
            <person name="Vasilenko O.V."/>
            <person name="Doronina N.V."/>
            <person name="Poroshina M.N."/>
            <person name="Tarlachkov S.V."/>
            <person name="Trotsenko Y.A."/>
        </authorList>
    </citation>
    <scope>NUCLEOTIDE SEQUENCE [LARGE SCALE GENOMIC DNA]</scope>
    <source>
        <strain evidence="2 3">VKM B-2706</strain>
    </source>
</reference>
<comment type="caution">
    <text evidence="2">The sequence shown here is derived from an EMBL/GenBank/DDBJ whole genome shotgun (WGS) entry which is preliminary data.</text>
</comment>
<keyword evidence="1" id="KW-0472">Membrane</keyword>
<dbReference type="InterPro" id="IPR021273">
    <property type="entry name" value="DUF2852"/>
</dbReference>
<feature type="transmembrane region" description="Helical" evidence="1">
    <location>
        <begin position="15"/>
        <end position="39"/>
    </location>
</feature>
<accession>A0A1E2S3Y7</accession>
<dbReference type="EMBL" id="MASI01000001">
    <property type="protein sequence ID" value="ODA69038.1"/>
    <property type="molecule type" value="Genomic_DNA"/>
</dbReference>
<keyword evidence="1" id="KW-1133">Transmembrane helix</keyword>
<evidence type="ECO:0008006" key="4">
    <source>
        <dbReference type="Google" id="ProtNLM"/>
    </source>
</evidence>
<keyword evidence="3" id="KW-1185">Reference proteome</keyword>
<dbReference type="PATRIC" id="fig|1177755.3.peg.875"/>
<sequence>MHVIETLDGYGRAGWITLMVVSFILFWPVGLGVLAFLIWSGRMGNFGGDAWRNDMRREMKTWGCGAKRWARHANHFRPTGNAAFDEYREETLKKLEDEAEEFRQFLTRLREARDKAEFDQFMSERNRGGQEPGTAV</sequence>
<dbReference type="OrthoDB" id="9806878at2"/>
<evidence type="ECO:0000313" key="2">
    <source>
        <dbReference type="EMBL" id="ODA69038.1"/>
    </source>
</evidence>
<dbReference type="Proteomes" id="UP000095087">
    <property type="component" value="Unassembled WGS sequence"/>
</dbReference>
<dbReference type="STRING" id="1177755.A7A08_00874"/>
<protein>
    <recommendedName>
        <fullName evidence="4">DUF2852 domain-containing protein</fullName>
    </recommendedName>
</protein>
<evidence type="ECO:0000313" key="3">
    <source>
        <dbReference type="Proteomes" id="UP000095087"/>
    </source>
</evidence>
<organism evidence="2 3">
    <name type="scientific">Methyloligella halotolerans</name>
    <dbReference type="NCBI Taxonomy" id="1177755"/>
    <lineage>
        <taxon>Bacteria</taxon>
        <taxon>Pseudomonadati</taxon>
        <taxon>Pseudomonadota</taxon>
        <taxon>Alphaproteobacteria</taxon>
        <taxon>Hyphomicrobiales</taxon>
        <taxon>Hyphomicrobiaceae</taxon>
        <taxon>Methyloligella</taxon>
    </lineage>
</organism>
<dbReference type="Pfam" id="PF11014">
    <property type="entry name" value="DUF2852"/>
    <property type="match status" value="1"/>
</dbReference>
<keyword evidence="1" id="KW-0812">Transmembrane</keyword>
<proteinExistence type="predicted"/>
<dbReference type="RefSeq" id="WP_069094208.1">
    <property type="nucleotide sequence ID" value="NZ_MASI01000001.1"/>
</dbReference>
<dbReference type="AlphaFoldDB" id="A0A1E2S3Y7"/>
<gene>
    <name evidence="2" type="ORF">A7A08_00874</name>
</gene>
<name>A0A1E2S3Y7_9HYPH</name>